<dbReference type="NCBIfam" id="NF002769">
    <property type="entry name" value="PRK02853.1"/>
    <property type="match status" value="1"/>
</dbReference>
<dbReference type="OrthoDB" id="9798434at2"/>
<accession>A0A1H8HBE9</accession>
<keyword evidence="2" id="KW-1185">Reference proteome</keyword>
<name>A0A1H8HBE9_9RHOB</name>
<gene>
    <name evidence="1" type="ORF">SAMN04488011_104380</name>
</gene>
<dbReference type="EMBL" id="FOCM01000004">
    <property type="protein sequence ID" value="SEN53583.1"/>
    <property type="molecule type" value="Genomic_DNA"/>
</dbReference>
<proteinExistence type="predicted"/>
<reference evidence="2" key="1">
    <citation type="submission" date="2016-10" db="EMBL/GenBank/DDBJ databases">
        <authorList>
            <person name="Varghese N."/>
            <person name="Submissions S."/>
        </authorList>
    </citation>
    <scope>NUCLEOTIDE SEQUENCE [LARGE SCALE GENOMIC DNA]</scope>
    <source>
        <strain evidence="2">DSM 26893</strain>
    </source>
</reference>
<sequence>MSRLYKVEIDETGLPVPSAEMDQERRVAIFDLEESNSFALVDGPEGALALTLGMQAGQVRFDLANDAGRKADAFTLSIAPLTQAIKDYATLCDSYAEAVKTLPPARIEAVDAARRDIHTEAARQLQSALAPHVTVDAATARRLFTLISVMARDD</sequence>
<dbReference type="RefSeq" id="WP_091845573.1">
    <property type="nucleotide sequence ID" value="NZ_FOCM01000004.1"/>
</dbReference>
<organism evidence="1 2">
    <name type="scientific">Palleronia pelagia</name>
    <dbReference type="NCBI Taxonomy" id="387096"/>
    <lineage>
        <taxon>Bacteria</taxon>
        <taxon>Pseudomonadati</taxon>
        <taxon>Pseudomonadota</taxon>
        <taxon>Alphaproteobacteria</taxon>
        <taxon>Rhodobacterales</taxon>
        <taxon>Roseobacteraceae</taxon>
        <taxon>Palleronia</taxon>
    </lineage>
</organism>
<dbReference type="AlphaFoldDB" id="A0A1H8HBE9"/>
<dbReference type="InterPro" id="IPR008321">
    <property type="entry name" value="UCP032146"/>
</dbReference>
<evidence type="ECO:0000313" key="2">
    <source>
        <dbReference type="Proteomes" id="UP000199372"/>
    </source>
</evidence>
<dbReference type="Pfam" id="PF06793">
    <property type="entry name" value="UPF0262"/>
    <property type="match status" value="1"/>
</dbReference>
<protein>
    <submittedName>
        <fullName evidence="1">Uncharacterized protein, UPF0262 family</fullName>
    </submittedName>
</protein>
<dbReference type="Proteomes" id="UP000199372">
    <property type="component" value="Unassembled WGS sequence"/>
</dbReference>
<evidence type="ECO:0000313" key="1">
    <source>
        <dbReference type="EMBL" id="SEN53583.1"/>
    </source>
</evidence>